<dbReference type="Proteomes" id="UP000032247">
    <property type="component" value="Unassembled WGS sequence"/>
</dbReference>
<evidence type="ECO:0000313" key="3">
    <source>
        <dbReference type="EMBL" id="KIU09880.1"/>
    </source>
</evidence>
<proteinExistence type="predicted"/>
<evidence type="ECO:0000313" key="2">
    <source>
        <dbReference type="EMBL" id="KIU09879.1"/>
    </source>
</evidence>
<accession>A0A0D1JBW7</accession>
<organism evidence="2 4">
    <name type="scientific">Bacillus subtilis</name>
    <dbReference type="NCBI Taxonomy" id="1423"/>
    <lineage>
        <taxon>Bacteria</taxon>
        <taxon>Bacillati</taxon>
        <taxon>Bacillota</taxon>
        <taxon>Bacilli</taxon>
        <taxon>Bacillales</taxon>
        <taxon>Bacillaceae</taxon>
        <taxon>Bacillus</taxon>
    </lineage>
</organism>
<evidence type="ECO:0000313" key="4">
    <source>
        <dbReference type="Proteomes" id="UP000032247"/>
    </source>
</evidence>
<evidence type="ECO:0000256" key="1">
    <source>
        <dbReference type="SAM" id="MobiDB-lite"/>
    </source>
</evidence>
<name>A0A0D1JBW7_BACIU</name>
<gene>
    <name evidence="2" type="ORF">SC09_contig10orf00060</name>
    <name evidence="3" type="ORF">SC09_contig10orf00062</name>
</gene>
<sequence>MAIDPHGQLQAPVDLPGHKKSALASTAGAISCSCAHGRQTPGVGHRSTRTAAGARGSPWA</sequence>
<dbReference type="EMBL" id="JXBC01000007">
    <property type="protein sequence ID" value="KIU09880.1"/>
    <property type="molecule type" value="Genomic_DNA"/>
</dbReference>
<feature type="region of interest" description="Disordered" evidence="1">
    <location>
        <begin position="36"/>
        <end position="60"/>
    </location>
</feature>
<reference evidence="2 4" key="1">
    <citation type="submission" date="2014-12" db="EMBL/GenBank/DDBJ databases">
        <title>Comparative genome analysis of Bacillus coagulans HM-08, Clostridium butyricum HM-68, Bacillus subtilis HM-66 and Bacillus licheniformis BL-09.</title>
        <authorList>
            <person name="Zhang H."/>
        </authorList>
    </citation>
    <scope>NUCLEOTIDE SEQUENCE [LARGE SCALE GENOMIC DNA]</scope>
    <source>
        <strain evidence="2 4">HM-66</strain>
    </source>
</reference>
<dbReference type="PATRIC" id="fig|1423.173.peg.3733"/>
<comment type="caution">
    <text evidence="2">The sequence shown here is derived from an EMBL/GenBank/DDBJ whole genome shotgun (WGS) entry which is preliminary data.</text>
</comment>
<dbReference type="AlphaFoldDB" id="A0A0D1JBW7"/>
<protein>
    <submittedName>
        <fullName evidence="2">Uncharacterized protein</fullName>
    </submittedName>
</protein>
<dbReference type="EMBL" id="JXBC01000007">
    <property type="protein sequence ID" value="KIU09879.1"/>
    <property type="molecule type" value="Genomic_DNA"/>
</dbReference>